<dbReference type="InParanoid" id="B7PX85"/>
<reference evidence="13" key="2">
    <citation type="submission" date="2020-05" db="UniProtKB">
        <authorList>
            <consortium name="EnsemblMetazoa"/>
        </authorList>
    </citation>
    <scope>IDENTIFICATION</scope>
    <source>
        <strain evidence="13">wikel</strain>
    </source>
</reference>
<dbReference type="EnsemblMetazoa" id="ISCW020844-RA">
    <property type="protein sequence ID" value="ISCW020844-PA"/>
    <property type="gene ID" value="ISCW020844"/>
</dbReference>
<organism>
    <name type="scientific">Ixodes scapularis</name>
    <name type="common">Black-legged tick</name>
    <name type="synonym">Deer tick</name>
    <dbReference type="NCBI Taxonomy" id="6945"/>
    <lineage>
        <taxon>Eukaryota</taxon>
        <taxon>Metazoa</taxon>
        <taxon>Ecdysozoa</taxon>
        <taxon>Arthropoda</taxon>
        <taxon>Chelicerata</taxon>
        <taxon>Arachnida</taxon>
        <taxon>Acari</taxon>
        <taxon>Parasitiformes</taxon>
        <taxon>Ixodida</taxon>
        <taxon>Ixodoidea</taxon>
        <taxon>Ixodidae</taxon>
        <taxon>Ixodinae</taxon>
        <taxon>Ixodes</taxon>
    </lineage>
</organism>
<dbReference type="VEuPathDB" id="VectorBase:ISCP_016772"/>
<dbReference type="GO" id="GO:0032133">
    <property type="term" value="C:chromosome passenger complex"/>
    <property type="evidence" value="ECO:0000318"/>
    <property type="project" value="GO_Central"/>
</dbReference>
<dbReference type="EMBL" id="ABJB010627396">
    <property type="status" value="NOT_ANNOTATED_CDS"/>
    <property type="molecule type" value="Genomic_DNA"/>
</dbReference>
<dbReference type="EMBL" id="ABJB010794112">
    <property type="status" value="NOT_ANNOTATED_CDS"/>
    <property type="molecule type" value="Genomic_DNA"/>
</dbReference>
<dbReference type="OrthoDB" id="6420414at2759"/>
<comment type="similarity">
    <text evidence="3">Belongs to the borealin family.</text>
</comment>
<feature type="compositionally biased region" description="Low complexity" evidence="10">
    <location>
        <begin position="98"/>
        <end position="120"/>
    </location>
</feature>
<keyword evidence="7" id="KW-0539">Nucleus</keyword>
<proteinExistence type="evidence at protein level"/>
<keyword evidence="5" id="KW-0132">Cell division</keyword>
<dbReference type="PANTHER" id="PTHR16040:SF7">
    <property type="entry name" value="AUSTRALIN, ISOFORM A-RELATED"/>
    <property type="match status" value="1"/>
</dbReference>
<dbReference type="PANTHER" id="PTHR16040">
    <property type="entry name" value="AUSTRALIN, ISOFORM A-RELATED"/>
    <property type="match status" value="1"/>
</dbReference>
<accession>B7PX85</accession>
<evidence type="ECO:0000256" key="6">
    <source>
        <dbReference type="ARBA" id="ARBA00022776"/>
    </source>
</evidence>
<dbReference type="EMBL" id="ABJB011075654">
    <property type="status" value="NOT_ANNOTATED_CDS"/>
    <property type="molecule type" value="Genomic_DNA"/>
</dbReference>
<dbReference type="STRING" id="6945.B7PX85"/>
<sequence length="277" mass="30169">MPCTKPVVLRKSRSSVAPTQAAVRRTMLELMEARLRDVEVGIVAAFETMHSDAQAICEKSTTYINEIILDFEHTGLLDKNFLEVMGEKESDIYAFTDSGTSSGCTVPSTSSFSSDPITSTMIKQTKGRGRVPKKTSGQKAKPRAKRGAKKVEDGGPRGHKGSSSSSRLSRTPSRNPRSLSRMVITPKFDTRRGRTPSTARRAKAGEVLVSLSGSPVQNENMAPLKPIITLPLGNGKVLNIDPDVSRIDLEGLGKNATQNLRRLRKALTKYIEKADCP</sequence>
<dbReference type="AlphaFoldDB" id="B7PX85"/>
<evidence type="ECO:0000256" key="7">
    <source>
        <dbReference type="ARBA" id="ARBA00023242"/>
    </source>
</evidence>
<dbReference type="Pfam" id="PF10512">
    <property type="entry name" value="Borealin"/>
    <property type="match status" value="1"/>
</dbReference>
<keyword evidence="8" id="KW-0131">Cell cycle</keyword>
<feature type="domain" description="Borealin C-terminal" evidence="11">
    <location>
        <begin position="165"/>
        <end position="272"/>
    </location>
</feature>
<dbReference type="EMBL" id="ABJB010814231">
    <property type="status" value="NOT_ANNOTATED_CDS"/>
    <property type="molecule type" value="Genomic_DNA"/>
</dbReference>
<dbReference type="GO" id="GO:0000070">
    <property type="term" value="P:mitotic sister chromatid segregation"/>
    <property type="evidence" value="ECO:0000318"/>
    <property type="project" value="GO_Central"/>
</dbReference>
<dbReference type="VEuPathDB" id="VectorBase:ISCI020844"/>
<evidence type="ECO:0000313" key="14">
    <source>
        <dbReference type="Proteomes" id="UP000001555"/>
    </source>
</evidence>
<feature type="region of interest" description="Disordered" evidence="10">
    <location>
        <begin position="97"/>
        <end position="199"/>
    </location>
</feature>
<evidence type="ECO:0000256" key="9">
    <source>
        <dbReference type="ARBA" id="ARBA00023328"/>
    </source>
</evidence>
<dbReference type="EMBL" id="ABJB010254841">
    <property type="status" value="NOT_ANNOTATED_CDS"/>
    <property type="molecule type" value="Genomic_DNA"/>
</dbReference>
<evidence type="ECO:0000256" key="3">
    <source>
        <dbReference type="ARBA" id="ARBA00009914"/>
    </source>
</evidence>
<dbReference type="EMBL" id="ABJB010085502">
    <property type="status" value="NOT_ANNOTATED_CDS"/>
    <property type="molecule type" value="Genomic_DNA"/>
</dbReference>
<evidence type="ECO:0000256" key="1">
    <source>
        <dbReference type="ARBA" id="ARBA00004123"/>
    </source>
</evidence>
<keyword evidence="4" id="KW-0158">Chromosome</keyword>
<protein>
    <recommendedName>
        <fullName evidence="11">Borealin C-terminal domain-containing protein</fullName>
    </recommendedName>
</protein>
<dbReference type="PaxDb" id="6945-B7PX85"/>
<evidence type="ECO:0000259" key="11">
    <source>
        <dbReference type="Pfam" id="PF10512"/>
    </source>
</evidence>
<dbReference type="GO" id="GO:0005634">
    <property type="term" value="C:nucleus"/>
    <property type="evidence" value="ECO:0007669"/>
    <property type="project" value="UniProtKB-SubCell"/>
</dbReference>
<keyword evidence="14" id="KW-1185">Reference proteome</keyword>
<dbReference type="EMBL" id="ABJB010161957">
    <property type="status" value="NOT_ANNOTATED_CDS"/>
    <property type="molecule type" value="Genomic_DNA"/>
</dbReference>
<evidence type="ECO:0000256" key="2">
    <source>
        <dbReference type="ARBA" id="ARBA00004584"/>
    </source>
</evidence>
<dbReference type="Proteomes" id="UP000001555">
    <property type="component" value="Unassembled WGS sequence"/>
</dbReference>
<dbReference type="InterPro" id="IPR018867">
    <property type="entry name" value="Cell_div_borealin"/>
</dbReference>
<keyword evidence="15" id="KW-1267">Proteomics identification</keyword>
<dbReference type="HOGENOM" id="CLU_1005713_0_0_1"/>
<evidence type="ECO:0000313" key="12">
    <source>
        <dbReference type="EMBL" id="EEC11207.1"/>
    </source>
</evidence>
<keyword evidence="9" id="KW-0137">Centromere</keyword>
<name>B7PX85_IXOSC</name>
<dbReference type="GO" id="GO:0051301">
    <property type="term" value="P:cell division"/>
    <property type="evidence" value="ECO:0007669"/>
    <property type="project" value="UniProtKB-KW"/>
</dbReference>
<evidence type="ECO:0000256" key="10">
    <source>
        <dbReference type="SAM" id="MobiDB-lite"/>
    </source>
</evidence>
<evidence type="ECO:0000256" key="5">
    <source>
        <dbReference type="ARBA" id="ARBA00022618"/>
    </source>
</evidence>
<dbReference type="InterPro" id="IPR046466">
    <property type="entry name" value="Borealin_C"/>
</dbReference>
<dbReference type="EMBL" id="ABJB011011612">
    <property type="status" value="NOT_ANNOTATED_CDS"/>
    <property type="molecule type" value="Genomic_DNA"/>
</dbReference>
<reference evidence="12 14" key="1">
    <citation type="submission" date="2008-03" db="EMBL/GenBank/DDBJ databases">
        <title>Annotation of Ixodes scapularis.</title>
        <authorList>
            <consortium name="Ixodes scapularis Genome Project Consortium"/>
            <person name="Caler E."/>
            <person name="Hannick L.I."/>
            <person name="Bidwell S."/>
            <person name="Joardar V."/>
            <person name="Thiagarajan M."/>
            <person name="Amedeo P."/>
            <person name="Galinsky K.J."/>
            <person name="Schobel S."/>
            <person name="Inman J."/>
            <person name="Hostetler J."/>
            <person name="Miller J."/>
            <person name="Hammond M."/>
            <person name="Megy K."/>
            <person name="Lawson D."/>
            <person name="Kodira C."/>
            <person name="Sutton G."/>
            <person name="Meyer J."/>
            <person name="Hill C.A."/>
            <person name="Birren B."/>
            <person name="Nene V."/>
            <person name="Collins F."/>
            <person name="Alarcon-Chaidez F."/>
            <person name="Wikel S."/>
            <person name="Strausberg R."/>
        </authorList>
    </citation>
    <scope>NUCLEOTIDE SEQUENCE [LARGE SCALE GENOMIC DNA]</scope>
    <source>
        <strain evidence="14">Wikel</strain>
        <strain evidence="12">Wikel colony</strain>
    </source>
</reference>
<evidence type="ECO:0000313" key="13">
    <source>
        <dbReference type="EnsemblMetazoa" id="ISCW020844-PA"/>
    </source>
</evidence>
<comment type="subcellular location">
    <subcellularLocation>
        <location evidence="2">Chromosome</location>
        <location evidence="2">Centromere</location>
    </subcellularLocation>
    <subcellularLocation>
        <location evidence="1">Nucleus</location>
    </subcellularLocation>
</comment>
<dbReference type="GO" id="GO:0000775">
    <property type="term" value="C:chromosome, centromeric region"/>
    <property type="evidence" value="ECO:0000318"/>
    <property type="project" value="GO_Central"/>
</dbReference>
<gene>
    <name evidence="12" type="ORF">IscW_ISCW020844</name>
</gene>
<evidence type="ECO:0000256" key="4">
    <source>
        <dbReference type="ARBA" id="ARBA00022454"/>
    </source>
</evidence>
<feature type="compositionally biased region" description="Low complexity" evidence="10">
    <location>
        <begin position="162"/>
        <end position="181"/>
    </location>
</feature>
<dbReference type="VEuPathDB" id="VectorBase:ISCW020844"/>
<dbReference type="GO" id="GO:0051233">
    <property type="term" value="C:spindle midzone"/>
    <property type="evidence" value="ECO:0000318"/>
    <property type="project" value="GO_Central"/>
</dbReference>
<evidence type="ECO:0007829" key="15">
    <source>
        <dbReference type="PeptideAtlas" id="B7PX85"/>
    </source>
</evidence>
<dbReference type="EMBL" id="DS812261">
    <property type="protein sequence ID" value="EEC11207.1"/>
    <property type="molecule type" value="Genomic_DNA"/>
</dbReference>
<keyword evidence="6" id="KW-0498">Mitosis</keyword>
<evidence type="ECO:0000256" key="8">
    <source>
        <dbReference type="ARBA" id="ARBA00023306"/>
    </source>
</evidence>
<dbReference type="EMBL" id="ABJB010752207">
    <property type="status" value="NOT_ANNOTATED_CDS"/>
    <property type="molecule type" value="Genomic_DNA"/>
</dbReference>